<evidence type="ECO:0000259" key="1">
    <source>
        <dbReference type="PROSITE" id="PS51186"/>
    </source>
</evidence>
<dbReference type="Gene3D" id="3.40.630.30">
    <property type="match status" value="1"/>
</dbReference>
<name>A0A0F7UK26_NEOCL</name>
<dbReference type="CDD" id="cd04301">
    <property type="entry name" value="NAT_SF"/>
    <property type="match status" value="1"/>
</dbReference>
<reference evidence="2" key="1">
    <citation type="journal article" date="2015" name="PLoS ONE">
        <title>Comprehensive Evaluation of Toxoplasma gondii VEG and Neospora caninum LIV Genomes with Tachyzoite Stage Transcriptome and Proteome Defines Novel Transcript Features.</title>
        <authorList>
            <person name="Ramaprasad A."/>
            <person name="Mourier T."/>
            <person name="Naeem R."/>
            <person name="Malas T.B."/>
            <person name="Moussa E."/>
            <person name="Panigrahi A."/>
            <person name="Vermont S.J."/>
            <person name="Otto T.D."/>
            <person name="Wastling J."/>
            <person name="Pain A."/>
        </authorList>
    </citation>
    <scope>NUCLEOTIDE SEQUENCE</scope>
    <source>
        <strain evidence="2">Liverpool</strain>
    </source>
</reference>
<feature type="domain" description="N-acetyltransferase" evidence="1">
    <location>
        <begin position="167"/>
        <end position="283"/>
    </location>
</feature>
<dbReference type="AlphaFoldDB" id="A0A0F7UK26"/>
<dbReference type="PROSITE" id="PS51186">
    <property type="entry name" value="GNAT"/>
    <property type="match status" value="1"/>
</dbReference>
<protein>
    <recommendedName>
        <fullName evidence="1">N-acetyltransferase domain-containing protein</fullName>
    </recommendedName>
</protein>
<gene>
    <name evidence="2" type="ORF">BN1204_061315</name>
</gene>
<dbReference type="InterPro" id="IPR000182">
    <property type="entry name" value="GNAT_dom"/>
</dbReference>
<sequence>MDTLADTSSGNTCRVFCVRLGHERCAQDSTNPEYAEKRDGHVTCSPHPSGGGCHLAVEVASLLTPSERTRCQNEADWHSAHAPSEGAHWSVATAFHAGEELEGDLRGSVSASMVGAARRSRVDGQRAENWISQAVPILTTAWPSLWTRSAEGGDQGLGPLSSNPQSPTLSPPHVEQNCVALKQFLCSSVATTQTISGYTLPCSYLMVAGSSVVGHARLLPCSLPGCPARYVAATYVVVDARFRKKGWGQLLMRMVEAVAAVDLKADYVVLWTRAAAGFYTKLG</sequence>
<organism evidence="2">
    <name type="scientific">Neospora caninum (strain Liverpool)</name>
    <dbReference type="NCBI Taxonomy" id="572307"/>
    <lineage>
        <taxon>Eukaryota</taxon>
        <taxon>Sar</taxon>
        <taxon>Alveolata</taxon>
        <taxon>Apicomplexa</taxon>
        <taxon>Conoidasida</taxon>
        <taxon>Coccidia</taxon>
        <taxon>Eucoccidiorida</taxon>
        <taxon>Eimeriorina</taxon>
        <taxon>Sarcocystidae</taxon>
        <taxon>Neospora</taxon>
    </lineage>
</organism>
<dbReference type="GO" id="GO:0016747">
    <property type="term" value="F:acyltransferase activity, transferring groups other than amino-acyl groups"/>
    <property type="evidence" value="ECO:0007669"/>
    <property type="project" value="InterPro"/>
</dbReference>
<dbReference type="Pfam" id="PF13508">
    <property type="entry name" value="Acetyltransf_7"/>
    <property type="match status" value="1"/>
</dbReference>
<proteinExistence type="predicted"/>
<dbReference type="InterPro" id="IPR016181">
    <property type="entry name" value="Acyl_CoA_acyltransferase"/>
</dbReference>
<dbReference type="SUPFAM" id="SSF55729">
    <property type="entry name" value="Acyl-CoA N-acyltransferases (Nat)"/>
    <property type="match status" value="1"/>
</dbReference>
<accession>A0A0F7UK26</accession>
<dbReference type="EMBL" id="LN714487">
    <property type="protein sequence ID" value="CEL70449.1"/>
    <property type="molecule type" value="Genomic_DNA"/>
</dbReference>
<evidence type="ECO:0000313" key="2">
    <source>
        <dbReference type="EMBL" id="CEL70449.1"/>
    </source>
</evidence>